<dbReference type="EMBL" id="BK015354">
    <property type="protein sequence ID" value="DAE02868.1"/>
    <property type="molecule type" value="Genomic_DNA"/>
</dbReference>
<name>A0A8S5P9I6_9CAUD</name>
<organism evidence="1">
    <name type="scientific">Siphoviridae sp. ctrvp54</name>
    <dbReference type="NCBI Taxonomy" id="2825690"/>
    <lineage>
        <taxon>Viruses</taxon>
        <taxon>Duplodnaviria</taxon>
        <taxon>Heunggongvirae</taxon>
        <taxon>Uroviricota</taxon>
        <taxon>Caudoviricetes</taxon>
    </lineage>
</organism>
<accession>A0A8S5P9I6</accession>
<evidence type="ECO:0000313" key="1">
    <source>
        <dbReference type="EMBL" id="DAE02868.1"/>
    </source>
</evidence>
<reference evidence="1" key="1">
    <citation type="journal article" date="2021" name="Proc. Natl. Acad. Sci. U.S.A.">
        <title>A Catalog of Tens of Thousands of Viruses from Human Metagenomes Reveals Hidden Associations with Chronic Diseases.</title>
        <authorList>
            <person name="Tisza M.J."/>
            <person name="Buck C.B."/>
        </authorList>
    </citation>
    <scope>NUCLEOTIDE SEQUENCE</scope>
    <source>
        <strain evidence="1">Ctrvp54</strain>
    </source>
</reference>
<sequence length="136" mass="15730">MNEQIKTVKYEFGENTVLITLIRVFFIMTSDMLNDTIQSFTHIAEEKAWIDNDGTLGGILMDYLCHEYCHTYDKTKEQDIEKLHRITVKELLALSAEEKIKCWESTIYPDGRSQPNRAFNAIAALYKTTVIDLMEG</sequence>
<proteinExistence type="predicted"/>
<protein>
    <submittedName>
        <fullName evidence="1">Uncharacterized protein</fullName>
    </submittedName>
</protein>